<dbReference type="PANTHER" id="PTHR46807:SF1">
    <property type="entry name" value="TRANSCRIPTION FACTOR PIF3"/>
    <property type="match status" value="1"/>
</dbReference>
<comment type="subcellular location">
    <subcellularLocation>
        <location evidence="1">Nucleus</location>
    </subcellularLocation>
</comment>
<reference evidence="7 8" key="1">
    <citation type="submission" date="2021-08" db="EMBL/GenBank/DDBJ databases">
        <title>WGS assembly of Ceratopteris richardii.</title>
        <authorList>
            <person name="Marchant D.B."/>
            <person name="Chen G."/>
            <person name="Jenkins J."/>
            <person name="Shu S."/>
            <person name="Leebens-Mack J."/>
            <person name="Grimwood J."/>
            <person name="Schmutz J."/>
            <person name="Soltis P."/>
            <person name="Soltis D."/>
            <person name="Chen Z.-H."/>
        </authorList>
    </citation>
    <scope>NUCLEOTIDE SEQUENCE [LARGE SCALE GENOMIC DNA]</scope>
    <source>
        <strain evidence="7">Whitten #5841</strain>
        <tissue evidence="7">Leaf</tissue>
    </source>
</reference>
<dbReference type="OrthoDB" id="1922626at2759"/>
<dbReference type="Pfam" id="PF00010">
    <property type="entry name" value="HLH"/>
    <property type="match status" value="1"/>
</dbReference>
<evidence type="ECO:0000256" key="3">
    <source>
        <dbReference type="ARBA" id="ARBA00023163"/>
    </source>
</evidence>
<dbReference type="GO" id="GO:0003700">
    <property type="term" value="F:DNA-binding transcription factor activity"/>
    <property type="evidence" value="ECO:0007669"/>
    <property type="project" value="InterPro"/>
</dbReference>
<feature type="compositionally biased region" description="Acidic residues" evidence="5">
    <location>
        <begin position="428"/>
        <end position="442"/>
    </location>
</feature>
<feature type="compositionally biased region" description="Basic and acidic residues" evidence="5">
    <location>
        <begin position="356"/>
        <end position="368"/>
    </location>
</feature>
<dbReference type="OMA" id="DHEMFSW"/>
<proteinExistence type="predicted"/>
<evidence type="ECO:0000256" key="4">
    <source>
        <dbReference type="ARBA" id="ARBA00023242"/>
    </source>
</evidence>
<feature type="compositionally biased region" description="Low complexity" evidence="5">
    <location>
        <begin position="397"/>
        <end position="407"/>
    </location>
</feature>
<evidence type="ECO:0000256" key="1">
    <source>
        <dbReference type="ARBA" id="ARBA00004123"/>
    </source>
</evidence>
<gene>
    <name evidence="7" type="ORF">KP509_27G028300</name>
</gene>
<keyword evidence="3" id="KW-0804">Transcription</keyword>
<evidence type="ECO:0000259" key="6">
    <source>
        <dbReference type="PROSITE" id="PS50888"/>
    </source>
</evidence>
<organism evidence="7 8">
    <name type="scientific">Ceratopteris richardii</name>
    <name type="common">Triangle waterfern</name>
    <dbReference type="NCBI Taxonomy" id="49495"/>
    <lineage>
        <taxon>Eukaryota</taxon>
        <taxon>Viridiplantae</taxon>
        <taxon>Streptophyta</taxon>
        <taxon>Embryophyta</taxon>
        <taxon>Tracheophyta</taxon>
        <taxon>Polypodiopsida</taxon>
        <taxon>Polypodiidae</taxon>
        <taxon>Polypodiales</taxon>
        <taxon>Pteridineae</taxon>
        <taxon>Pteridaceae</taxon>
        <taxon>Parkerioideae</taxon>
        <taxon>Ceratopteris</taxon>
    </lineage>
</organism>
<feature type="region of interest" description="Disordered" evidence="5">
    <location>
        <begin position="394"/>
        <end position="454"/>
    </location>
</feature>
<dbReference type="PROSITE" id="PS50888">
    <property type="entry name" value="BHLH"/>
    <property type="match status" value="1"/>
</dbReference>
<protein>
    <recommendedName>
        <fullName evidence="6">BHLH domain-containing protein</fullName>
    </recommendedName>
</protein>
<evidence type="ECO:0000313" key="8">
    <source>
        <dbReference type="Proteomes" id="UP000825935"/>
    </source>
</evidence>
<dbReference type="EMBL" id="CM035432">
    <property type="protein sequence ID" value="KAH7295008.1"/>
    <property type="molecule type" value="Genomic_DNA"/>
</dbReference>
<dbReference type="SMART" id="SM00353">
    <property type="entry name" value="HLH"/>
    <property type="match status" value="1"/>
</dbReference>
<dbReference type="AlphaFoldDB" id="A0A8T2RHE2"/>
<name>A0A8T2RHE2_CERRI</name>
<sequence>MPQFSTQPFYDEERAKFSQWMHGRSENNYPPKMDKLNVEGALNDNVNSSVHSVDVPLQDPNFHDHEMFSWLHFPTEETIEKGLYADLFREFPSPSVQIVKHSFSQLGLQQEIPGGLQQEVATLSLDSSESLFNDVLPQNPVSSSFSASSSVPQNTIEEARTCNTWPAGFRSMVAGADAAMVVDRGAAATNIGTFYDGSSGILGQAQELPPISSSWQDTMFTTKRKSLGIIPPCDSDAALLGSVHKQCSSTLQEAFPLPTLRPLDAPLIASQSSSQRNFAHFSSAVAETRASLHVVGAGSGPCNVERARQQYAQGERGVAKDVQGPSQKESATVRLEIKNGKTAILQHACASSVSEHATESNWDKRTGEGDIVTSHCSSSAITASDKADKLHTIEQTGTSHSRGSGSSSDEKSGKETMTASKRRFSGNDDSECQSEQELEEVMDGSKKPMKRSRAAEMHNLCERKRRDRINEKLMALRELMPNSSKTAKASILDEAIEYVKLLQLQLQAWSARTGICIPPALTPNMGMQHLQVPAFPHMGLGMGVGMGVGLGMGMGMGMGIGMMDVNGSPMAAGRMMTPVVSYPSQLSSVPPHAMAPMQQCFPTMSAVQSQGHMQTTRFLDPCTIYGQNHQAQPSAMNLTSSRNMEPYNVYLQGHQQQYHQWQPLQQQQGHLIQEQNTQGNNANKPT</sequence>
<feature type="domain" description="BHLH" evidence="6">
    <location>
        <begin position="453"/>
        <end position="502"/>
    </location>
</feature>
<dbReference type="GO" id="GO:0046983">
    <property type="term" value="F:protein dimerization activity"/>
    <property type="evidence" value="ECO:0007669"/>
    <property type="project" value="InterPro"/>
</dbReference>
<accession>A0A8T2RHE2</accession>
<dbReference type="InterPro" id="IPR011598">
    <property type="entry name" value="bHLH_dom"/>
</dbReference>
<dbReference type="InterPro" id="IPR044273">
    <property type="entry name" value="PIF3-like"/>
</dbReference>
<feature type="region of interest" description="Disordered" evidence="5">
    <location>
        <begin position="350"/>
        <end position="369"/>
    </location>
</feature>
<evidence type="ECO:0000313" key="7">
    <source>
        <dbReference type="EMBL" id="KAH7295008.1"/>
    </source>
</evidence>
<evidence type="ECO:0000256" key="5">
    <source>
        <dbReference type="SAM" id="MobiDB-lite"/>
    </source>
</evidence>
<dbReference type="CDD" id="cd11445">
    <property type="entry name" value="bHLH_AtPIF_like"/>
    <property type="match status" value="1"/>
</dbReference>
<keyword evidence="2" id="KW-0805">Transcription regulation</keyword>
<comment type="caution">
    <text evidence="7">The sequence shown here is derived from an EMBL/GenBank/DDBJ whole genome shotgun (WGS) entry which is preliminary data.</text>
</comment>
<dbReference type="PANTHER" id="PTHR46807">
    <property type="entry name" value="TRANSCRIPTION FACTOR PIF3"/>
    <property type="match status" value="1"/>
</dbReference>
<dbReference type="Proteomes" id="UP000825935">
    <property type="component" value="Chromosome 27"/>
</dbReference>
<keyword evidence="4" id="KW-0539">Nucleus</keyword>
<evidence type="ECO:0000256" key="2">
    <source>
        <dbReference type="ARBA" id="ARBA00023015"/>
    </source>
</evidence>
<dbReference type="SUPFAM" id="SSF47459">
    <property type="entry name" value="HLH, helix-loop-helix DNA-binding domain"/>
    <property type="match status" value="1"/>
</dbReference>
<dbReference type="Gene3D" id="4.10.280.10">
    <property type="entry name" value="Helix-loop-helix DNA-binding domain"/>
    <property type="match status" value="1"/>
</dbReference>
<keyword evidence="8" id="KW-1185">Reference proteome</keyword>
<dbReference type="InterPro" id="IPR047265">
    <property type="entry name" value="PIF1-like_bHLH"/>
</dbReference>
<dbReference type="GO" id="GO:0005634">
    <property type="term" value="C:nucleus"/>
    <property type="evidence" value="ECO:0007669"/>
    <property type="project" value="UniProtKB-SubCell"/>
</dbReference>
<dbReference type="InterPro" id="IPR036638">
    <property type="entry name" value="HLH_DNA-bd_sf"/>
</dbReference>